<evidence type="ECO:0000313" key="1">
    <source>
        <dbReference type="EMBL" id="MBW0476629.1"/>
    </source>
</evidence>
<keyword evidence="2" id="KW-1185">Reference proteome</keyword>
<sequence length="90" mass="10438">MPSALILEIGTSELEYIGLPPTGMDPPTLVHLATSLYLELLTESRYHYPFKQENEFTYKQNTLKYHQEWEPQKLGTPFQKAHLSYFTSTS</sequence>
<evidence type="ECO:0000313" key="2">
    <source>
        <dbReference type="Proteomes" id="UP000765509"/>
    </source>
</evidence>
<dbReference type="AlphaFoldDB" id="A0A9Q3C3P1"/>
<accession>A0A9Q3C3P1</accession>
<proteinExistence type="predicted"/>
<name>A0A9Q3C3P1_9BASI</name>
<reference evidence="1" key="1">
    <citation type="submission" date="2021-03" db="EMBL/GenBank/DDBJ databases">
        <title>Draft genome sequence of rust myrtle Austropuccinia psidii MF-1, a brazilian biotype.</title>
        <authorList>
            <person name="Quecine M.C."/>
            <person name="Pachon D.M.R."/>
            <person name="Bonatelli M.L."/>
            <person name="Correr F.H."/>
            <person name="Franceschini L.M."/>
            <person name="Leite T.F."/>
            <person name="Margarido G.R.A."/>
            <person name="Almeida C.A."/>
            <person name="Ferrarezi J.A."/>
            <person name="Labate C.A."/>
        </authorList>
    </citation>
    <scope>NUCLEOTIDE SEQUENCE</scope>
    <source>
        <strain evidence="1">MF-1</strain>
    </source>
</reference>
<dbReference type="Proteomes" id="UP000765509">
    <property type="component" value="Unassembled WGS sequence"/>
</dbReference>
<organism evidence="1 2">
    <name type="scientific">Austropuccinia psidii MF-1</name>
    <dbReference type="NCBI Taxonomy" id="1389203"/>
    <lineage>
        <taxon>Eukaryota</taxon>
        <taxon>Fungi</taxon>
        <taxon>Dikarya</taxon>
        <taxon>Basidiomycota</taxon>
        <taxon>Pucciniomycotina</taxon>
        <taxon>Pucciniomycetes</taxon>
        <taxon>Pucciniales</taxon>
        <taxon>Sphaerophragmiaceae</taxon>
        <taxon>Austropuccinia</taxon>
    </lineage>
</organism>
<dbReference type="EMBL" id="AVOT02004531">
    <property type="protein sequence ID" value="MBW0476629.1"/>
    <property type="molecule type" value="Genomic_DNA"/>
</dbReference>
<comment type="caution">
    <text evidence="1">The sequence shown here is derived from an EMBL/GenBank/DDBJ whole genome shotgun (WGS) entry which is preliminary data.</text>
</comment>
<gene>
    <name evidence="1" type="ORF">O181_016344</name>
</gene>
<protein>
    <submittedName>
        <fullName evidence="1">Uncharacterized protein</fullName>
    </submittedName>
</protein>